<dbReference type="RefSeq" id="WP_011563509.1">
    <property type="nucleotide sequence ID" value="NC_008148.1"/>
</dbReference>
<dbReference type="PANTHER" id="PTHR42688">
    <property type="entry name" value="CONSERVED PROTEIN"/>
    <property type="match status" value="1"/>
</dbReference>
<dbReference type="InterPro" id="IPR020846">
    <property type="entry name" value="MFS_dom"/>
</dbReference>
<dbReference type="GO" id="GO:0005886">
    <property type="term" value="C:plasma membrane"/>
    <property type="evidence" value="ECO:0007669"/>
    <property type="project" value="UniProtKB-SubCell"/>
</dbReference>
<dbReference type="GO" id="GO:0022857">
    <property type="term" value="F:transmembrane transporter activity"/>
    <property type="evidence" value="ECO:0007669"/>
    <property type="project" value="InterPro"/>
</dbReference>
<sequence>MKGTPGGEDRRGRAALRFVVLLGVVDLLADATYEGARSIAGPFLAHLGAGAAATGFVAGLGEFAGYALRAVSGYLGDRTGRFWAITIFGYVLNLAAVPLLALAGSWQAAFALMVAERSGRAIRGPARDAMLSHAGSRMGRGWAFGLHEALDQLGAVAGPLAVAAALYLAGGYRTGFAILAAPAALSIATLLLSRRLYPEPERLETEREGRGLPRAFWLYMAFVVPGVAGFASFQLVSYHLKTAGLLPGAGIPLAFAAAMGVDALVALASGRLFDRLGLAVLASVPLLTLPVAPLAFSGSAVAALAGVLLWGAVMGVQETIMRAAVGGMAPAGVRGTAYGLFNAVYGLCWFAGSAAMGALYEVSADHAVAFSVALELASVLPLALLLREVRR</sequence>
<dbReference type="EMBL" id="CP000386">
    <property type="protein sequence ID" value="ABG03491.1"/>
    <property type="molecule type" value="Genomic_DNA"/>
</dbReference>
<dbReference type="HOGENOM" id="CLU_040020_2_0_11"/>
<dbReference type="OrthoDB" id="9803985at2"/>
<dbReference type="CDD" id="cd17370">
    <property type="entry name" value="MFS_MJ1317_like"/>
    <property type="match status" value="1"/>
</dbReference>
<feature type="transmembrane region" description="Helical" evidence="6">
    <location>
        <begin position="149"/>
        <end position="169"/>
    </location>
</feature>
<evidence type="ECO:0000313" key="8">
    <source>
        <dbReference type="EMBL" id="ABG03491.1"/>
    </source>
</evidence>
<evidence type="ECO:0000256" key="6">
    <source>
        <dbReference type="SAM" id="Phobius"/>
    </source>
</evidence>
<feature type="transmembrane region" description="Helical" evidence="6">
    <location>
        <begin position="366"/>
        <end position="386"/>
    </location>
</feature>
<dbReference type="InterPro" id="IPR036259">
    <property type="entry name" value="MFS_trans_sf"/>
</dbReference>
<proteinExistence type="predicted"/>
<feature type="transmembrane region" description="Helical" evidence="6">
    <location>
        <begin position="43"/>
        <end position="67"/>
    </location>
</feature>
<organism evidence="8 9">
    <name type="scientific">Rubrobacter xylanophilus (strain DSM 9941 / JCM 11954 / NBRC 16129 / PRD-1)</name>
    <dbReference type="NCBI Taxonomy" id="266117"/>
    <lineage>
        <taxon>Bacteria</taxon>
        <taxon>Bacillati</taxon>
        <taxon>Actinomycetota</taxon>
        <taxon>Rubrobacteria</taxon>
        <taxon>Rubrobacterales</taxon>
        <taxon>Rubrobacteraceae</taxon>
        <taxon>Rubrobacter</taxon>
    </lineage>
</organism>
<name>Q1AYN7_RUBXD</name>
<gene>
    <name evidence="8" type="ordered locus">Rxyl_0517</name>
</gene>
<comment type="subcellular location">
    <subcellularLocation>
        <location evidence="1">Cell membrane</location>
        <topology evidence="1">Multi-pass membrane protein</topology>
    </subcellularLocation>
</comment>
<feature type="transmembrane region" description="Helical" evidence="6">
    <location>
        <begin position="302"/>
        <end position="325"/>
    </location>
</feature>
<keyword evidence="5 6" id="KW-0472">Membrane</keyword>
<evidence type="ECO:0000256" key="2">
    <source>
        <dbReference type="ARBA" id="ARBA00022475"/>
    </source>
</evidence>
<keyword evidence="9" id="KW-1185">Reference proteome</keyword>
<feature type="domain" description="Major facilitator superfamily (MFS) profile" evidence="7">
    <location>
        <begin position="15"/>
        <end position="390"/>
    </location>
</feature>
<feature type="transmembrane region" description="Helical" evidence="6">
    <location>
        <begin position="87"/>
        <end position="115"/>
    </location>
</feature>
<dbReference type="Gene3D" id="1.20.1250.20">
    <property type="entry name" value="MFS general substrate transporter like domains"/>
    <property type="match status" value="2"/>
</dbReference>
<feature type="transmembrane region" description="Helical" evidence="6">
    <location>
        <begin position="14"/>
        <end position="31"/>
    </location>
</feature>
<evidence type="ECO:0000259" key="7">
    <source>
        <dbReference type="PROSITE" id="PS50850"/>
    </source>
</evidence>
<feature type="transmembrane region" description="Helical" evidence="6">
    <location>
        <begin position="249"/>
        <end position="269"/>
    </location>
</feature>
<keyword evidence="2" id="KW-1003">Cell membrane</keyword>
<reference evidence="8 9" key="1">
    <citation type="submission" date="2006-06" db="EMBL/GenBank/DDBJ databases">
        <title>Complete sequence of Rubrobacter xylanophilus DSM 9941.</title>
        <authorList>
            <consortium name="US DOE Joint Genome Institute"/>
            <person name="Copeland A."/>
            <person name="Lucas S."/>
            <person name="Lapidus A."/>
            <person name="Barry K."/>
            <person name="Detter J.C."/>
            <person name="Glavina del Rio T."/>
            <person name="Hammon N."/>
            <person name="Israni S."/>
            <person name="Dalin E."/>
            <person name="Tice H."/>
            <person name="Pitluck S."/>
            <person name="Munk A.C."/>
            <person name="Brettin T."/>
            <person name="Bruce D."/>
            <person name="Han C."/>
            <person name="Tapia R."/>
            <person name="Gilna P."/>
            <person name="Schmutz J."/>
            <person name="Larimer F."/>
            <person name="Land M."/>
            <person name="Hauser L."/>
            <person name="Kyrpides N."/>
            <person name="Lykidis A."/>
            <person name="da Costa M.S."/>
            <person name="Rainey F.A."/>
            <person name="Empadinhas N."/>
            <person name="Jolivet E."/>
            <person name="Battista J.R."/>
            <person name="Richardson P."/>
        </authorList>
    </citation>
    <scope>NUCLEOTIDE SEQUENCE [LARGE SCALE GENOMIC DNA]</scope>
    <source>
        <strain evidence="9">DSM 9941 / JCM 11954 / NBRC 16129 / PRD-1</strain>
    </source>
</reference>
<dbReference type="AlphaFoldDB" id="Q1AYN7"/>
<accession>Q1AYN7</accession>
<dbReference type="eggNOG" id="COG2211">
    <property type="taxonomic scope" value="Bacteria"/>
</dbReference>
<dbReference type="STRING" id="266117.Rxyl_0517"/>
<dbReference type="KEGG" id="rxy:Rxyl_0517"/>
<keyword evidence="3 6" id="KW-0812">Transmembrane</keyword>
<evidence type="ECO:0000256" key="3">
    <source>
        <dbReference type="ARBA" id="ARBA00022692"/>
    </source>
</evidence>
<dbReference type="InterPro" id="IPR052425">
    <property type="entry name" value="Uncharacterized_MFS-type"/>
</dbReference>
<dbReference type="InterPro" id="IPR011701">
    <property type="entry name" value="MFS"/>
</dbReference>
<dbReference type="SUPFAM" id="SSF103473">
    <property type="entry name" value="MFS general substrate transporter"/>
    <property type="match status" value="1"/>
</dbReference>
<dbReference type="PROSITE" id="PS50850">
    <property type="entry name" value="MFS"/>
    <property type="match status" value="1"/>
</dbReference>
<dbReference type="Proteomes" id="UP000006637">
    <property type="component" value="Chromosome"/>
</dbReference>
<protein>
    <submittedName>
        <fullName evidence="8">Major facilitator superfamily MFS_1</fullName>
    </submittedName>
</protein>
<evidence type="ECO:0000313" key="9">
    <source>
        <dbReference type="Proteomes" id="UP000006637"/>
    </source>
</evidence>
<dbReference type="PhylomeDB" id="Q1AYN7"/>
<dbReference type="Pfam" id="PF07690">
    <property type="entry name" value="MFS_1"/>
    <property type="match status" value="1"/>
</dbReference>
<feature type="transmembrane region" description="Helical" evidence="6">
    <location>
        <begin position="215"/>
        <end position="237"/>
    </location>
</feature>
<evidence type="ECO:0000256" key="4">
    <source>
        <dbReference type="ARBA" id="ARBA00022989"/>
    </source>
</evidence>
<evidence type="ECO:0000256" key="5">
    <source>
        <dbReference type="ARBA" id="ARBA00023136"/>
    </source>
</evidence>
<keyword evidence="4 6" id="KW-1133">Transmembrane helix</keyword>
<evidence type="ECO:0000256" key="1">
    <source>
        <dbReference type="ARBA" id="ARBA00004651"/>
    </source>
</evidence>
<dbReference type="PANTHER" id="PTHR42688:SF1">
    <property type="entry name" value="BLR5212 PROTEIN"/>
    <property type="match status" value="1"/>
</dbReference>
<feature type="transmembrane region" description="Helical" evidence="6">
    <location>
        <begin position="337"/>
        <end position="360"/>
    </location>
</feature>
<feature type="transmembrane region" description="Helical" evidence="6">
    <location>
        <begin position="175"/>
        <end position="194"/>
    </location>
</feature>